<evidence type="ECO:0000313" key="3">
    <source>
        <dbReference type="Proteomes" id="UP000711614"/>
    </source>
</evidence>
<organism evidence="2 3">
    <name type="scientific">Arthrobacter stackebrandtii</name>
    <dbReference type="NCBI Taxonomy" id="272161"/>
    <lineage>
        <taxon>Bacteria</taxon>
        <taxon>Bacillati</taxon>
        <taxon>Actinomycetota</taxon>
        <taxon>Actinomycetes</taxon>
        <taxon>Micrococcales</taxon>
        <taxon>Micrococcaceae</taxon>
        <taxon>Arthrobacter</taxon>
    </lineage>
</organism>
<dbReference type="Proteomes" id="UP000711614">
    <property type="component" value="Unassembled WGS sequence"/>
</dbReference>
<name>A0ABS4Z1V3_9MICC</name>
<accession>A0ABS4Z1V3</accession>
<evidence type="ECO:0000313" key="2">
    <source>
        <dbReference type="EMBL" id="MBP2414949.1"/>
    </source>
</evidence>
<proteinExistence type="predicted"/>
<feature type="domain" description="N-acetyltransferase" evidence="1">
    <location>
        <begin position="85"/>
        <end position="192"/>
    </location>
</feature>
<dbReference type="InterPro" id="IPR000182">
    <property type="entry name" value="GNAT_dom"/>
</dbReference>
<protein>
    <submittedName>
        <fullName evidence="2">GNAT superfamily N-acetyltransferase</fullName>
    </submittedName>
</protein>
<gene>
    <name evidence="2" type="ORF">JOF48_003748</name>
</gene>
<dbReference type="EMBL" id="JAGIOI010000001">
    <property type="protein sequence ID" value="MBP2414949.1"/>
    <property type="molecule type" value="Genomic_DNA"/>
</dbReference>
<comment type="caution">
    <text evidence="2">The sequence shown here is derived from an EMBL/GenBank/DDBJ whole genome shotgun (WGS) entry which is preliminary data.</text>
</comment>
<dbReference type="RefSeq" id="WP_209683604.1">
    <property type="nucleotide sequence ID" value="NZ_JAGIOI010000001.1"/>
</dbReference>
<evidence type="ECO:0000259" key="1">
    <source>
        <dbReference type="PROSITE" id="PS51186"/>
    </source>
</evidence>
<dbReference type="PROSITE" id="PS51186">
    <property type="entry name" value="GNAT"/>
    <property type="match status" value="1"/>
</dbReference>
<dbReference type="SUPFAM" id="SSF55729">
    <property type="entry name" value="Acyl-CoA N-acyltransferases (Nat)"/>
    <property type="match status" value="1"/>
</dbReference>
<keyword evidence="3" id="KW-1185">Reference proteome</keyword>
<dbReference type="InterPro" id="IPR016181">
    <property type="entry name" value="Acyl_CoA_acyltransferase"/>
</dbReference>
<dbReference type="Gene3D" id="3.40.630.30">
    <property type="match status" value="1"/>
</dbReference>
<sequence length="194" mass="19733">MHTPAAVTLLPVNGAPEHSKLLAGIAALELMPGQAAFVGEPWPMAQKALADPHRHLFAVTAGTAAACTIAAPATAETSGGAGRAVVGMGILHVNAGRDAGWADNDSAILLRGFLIDRRAQGLGYGTAATEAAVGLAQGIAAELDLPAEGVVLGVNEDNAAGLRAYAHAGFADHGRYLGGRSGPQRIMYRTFHTP</sequence>
<reference evidence="2 3" key="1">
    <citation type="submission" date="2021-03" db="EMBL/GenBank/DDBJ databases">
        <title>Sequencing the genomes of 1000 actinobacteria strains.</title>
        <authorList>
            <person name="Klenk H.-P."/>
        </authorList>
    </citation>
    <scope>NUCLEOTIDE SEQUENCE [LARGE SCALE GENOMIC DNA]</scope>
    <source>
        <strain evidence="2 3">DSM 16005</strain>
    </source>
</reference>